<proteinExistence type="predicted"/>
<evidence type="ECO:0000259" key="9">
    <source>
        <dbReference type="PROSITE" id="PS50109"/>
    </source>
</evidence>
<feature type="region of interest" description="Disordered" evidence="7">
    <location>
        <begin position="677"/>
        <end position="715"/>
    </location>
</feature>
<evidence type="ECO:0000313" key="12">
    <source>
        <dbReference type="Proteomes" id="UP000220102"/>
    </source>
</evidence>
<dbReference type="SMART" id="SM00387">
    <property type="entry name" value="HATPase_c"/>
    <property type="match status" value="1"/>
</dbReference>
<evidence type="ECO:0000256" key="4">
    <source>
        <dbReference type="ARBA" id="ARBA00022679"/>
    </source>
</evidence>
<keyword evidence="5 11" id="KW-0418">Kinase</keyword>
<dbReference type="InterPro" id="IPR036890">
    <property type="entry name" value="HATPase_C_sf"/>
</dbReference>
<feature type="compositionally biased region" description="Basic and acidic residues" evidence="7">
    <location>
        <begin position="699"/>
        <end position="715"/>
    </location>
</feature>
<feature type="region of interest" description="Disordered" evidence="7">
    <location>
        <begin position="1"/>
        <end position="26"/>
    </location>
</feature>
<dbReference type="InterPro" id="IPR035965">
    <property type="entry name" value="PAS-like_dom_sf"/>
</dbReference>
<dbReference type="SUPFAM" id="SSF55785">
    <property type="entry name" value="PYP-like sensor domain (PAS domain)"/>
    <property type="match status" value="1"/>
</dbReference>
<keyword evidence="8" id="KW-0812">Transmembrane</keyword>
<keyword evidence="12" id="KW-1185">Reference proteome</keyword>
<gene>
    <name evidence="11" type="ORF">CRI94_12310</name>
</gene>
<feature type="transmembrane region" description="Helical" evidence="8">
    <location>
        <begin position="289"/>
        <end position="311"/>
    </location>
</feature>
<protein>
    <recommendedName>
        <fullName evidence="2">histidine kinase</fullName>
        <ecNumber evidence="2">2.7.13.3</ecNumber>
    </recommendedName>
</protein>
<accession>A0A2A8CW05</accession>
<dbReference type="EC" id="2.7.13.3" evidence="2"/>
<keyword evidence="8" id="KW-0472">Membrane</keyword>
<dbReference type="CDD" id="cd16922">
    <property type="entry name" value="HATPase_EvgS-ArcB-TorS-like"/>
    <property type="match status" value="1"/>
</dbReference>
<evidence type="ECO:0000256" key="8">
    <source>
        <dbReference type="SAM" id="Phobius"/>
    </source>
</evidence>
<dbReference type="Gene3D" id="3.30.450.20">
    <property type="entry name" value="PAS domain"/>
    <property type="match status" value="1"/>
</dbReference>
<evidence type="ECO:0000256" key="2">
    <source>
        <dbReference type="ARBA" id="ARBA00012438"/>
    </source>
</evidence>
<dbReference type="InterPro" id="IPR003594">
    <property type="entry name" value="HATPase_dom"/>
</dbReference>
<dbReference type="Pfam" id="PF00512">
    <property type="entry name" value="HisKA"/>
    <property type="match status" value="1"/>
</dbReference>
<dbReference type="InterPro" id="IPR050736">
    <property type="entry name" value="Sensor_HK_Regulatory"/>
</dbReference>
<evidence type="ECO:0000313" key="11">
    <source>
        <dbReference type="EMBL" id="PEN12791.1"/>
    </source>
</evidence>
<dbReference type="EMBL" id="PDEQ01000006">
    <property type="protein sequence ID" value="PEN12791.1"/>
    <property type="molecule type" value="Genomic_DNA"/>
</dbReference>
<dbReference type="SMART" id="SM00388">
    <property type="entry name" value="HisKA"/>
    <property type="match status" value="1"/>
</dbReference>
<evidence type="ECO:0000256" key="1">
    <source>
        <dbReference type="ARBA" id="ARBA00000085"/>
    </source>
</evidence>
<evidence type="ECO:0000256" key="5">
    <source>
        <dbReference type="ARBA" id="ARBA00022777"/>
    </source>
</evidence>
<keyword evidence="8" id="KW-1133">Transmembrane helix</keyword>
<dbReference type="InterPro" id="IPR005467">
    <property type="entry name" value="His_kinase_dom"/>
</dbReference>
<name>A0A2A8CW05_9BACT</name>
<dbReference type="InterPro" id="IPR036097">
    <property type="entry name" value="HisK_dim/P_sf"/>
</dbReference>
<dbReference type="AlphaFoldDB" id="A0A2A8CW05"/>
<dbReference type="SUPFAM" id="SSF55874">
    <property type="entry name" value="ATPase domain of HSP90 chaperone/DNA topoisomerase II/histidine kinase"/>
    <property type="match status" value="1"/>
</dbReference>
<organism evidence="11 12">
    <name type="scientific">Longibacter salinarum</name>
    <dbReference type="NCBI Taxonomy" id="1850348"/>
    <lineage>
        <taxon>Bacteria</taxon>
        <taxon>Pseudomonadati</taxon>
        <taxon>Rhodothermota</taxon>
        <taxon>Rhodothermia</taxon>
        <taxon>Rhodothermales</taxon>
        <taxon>Salisaetaceae</taxon>
        <taxon>Longibacter</taxon>
    </lineage>
</organism>
<dbReference type="SUPFAM" id="SSF47384">
    <property type="entry name" value="Homodimeric domain of signal transducing histidine kinase"/>
    <property type="match status" value="1"/>
</dbReference>
<feature type="domain" description="PAS" evidence="10">
    <location>
        <begin position="325"/>
        <end position="380"/>
    </location>
</feature>
<evidence type="ECO:0000256" key="6">
    <source>
        <dbReference type="ARBA" id="ARBA00023012"/>
    </source>
</evidence>
<dbReference type="GO" id="GO:0000155">
    <property type="term" value="F:phosphorelay sensor kinase activity"/>
    <property type="evidence" value="ECO:0007669"/>
    <property type="project" value="InterPro"/>
</dbReference>
<dbReference type="OrthoDB" id="9796457at2"/>
<dbReference type="InterPro" id="IPR000014">
    <property type="entry name" value="PAS"/>
</dbReference>
<keyword evidence="3" id="KW-0597">Phosphoprotein</keyword>
<evidence type="ECO:0000256" key="7">
    <source>
        <dbReference type="SAM" id="MobiDB-lite"/>
    </source>
</evidence>
<dbReference type="InterPro" id="IPR004358">
    <property type="entry name" value="Sig_transdc_His_kin-like_C"/>
</dbReference>
<dbReference type="PANTHER" id="PTHR43711:SF31">
    <property type="entry name" value="HISTIDINE KINASE"/>
    <property type="match status" value="1"/>
</dbReference>
<dbReference type="SMART" id="SM00086">
    <property type="entry name" value="PAC"/>
    <property type="match status" value="1"/>
</dbReference>
<dbReference type="FunFam" id="3.30.565.10:FF:000006">
    <property type="entry name" value="Sensor histidine kinase WalK"/>
    <property type="match status" value="1"/>
</dbReference>
<comment type="caution">
    <text evidence="11">The sequence shown here is derived from an EMBL/GenBank/DDBJ whole genome shotgun (WGS) entry which is preliminary data.</text>
</comment>
<dbReference type="InterPro" id="IPR001610">
    <property type="entry name" value="PAC"/>
</dbReference>
<dbReference type="InterPro" id="IPR003661">
    <property type="entry name" value="HisK_dim/P_dom"/>
</dbReference>
<dbReference type="PRINTS" id="PR00344">
    <property type="entry name" value="BCTRLSENSOR"/>
</dbReference>
<keyword evidence="4" id="KW-0808">Transferase</keyword>
<reference evidence="11 12" key="1">
    <citation type="submission" date="2017-10" db="EMBL/GenBank/DDBJ databases">
        <title>Draft genome of Longibacter Salinarum.</title>
        <authorList>
            <person name="Goh K.M."/>
            <person name="Shamsir M.S."/>
            <person name="Lim S.W."/>
        </authorList>
    </citation>
    <scope>NUCLEOTIDE SEQUENCE [LARGE SCALE GENOMIC DNA]</scope>
    <source>
        <strain evidence="11 12">KCTC 52045</strain>
    </source>
</reference>
<dbReference type="Gene3D" id="3.30.565.10">
    <property type="entry name" value="Histidine kinase-like ATPase, C-terminal domain"/>
    <property type="match status" value="1"/>
</dbReference>
<dbReference type="CDD" id="cd00082">
    <property type="entry name" value="HisKA"/>
    <property type="match status" value="1"/>
</dbReference>
<dbReference type="NCBIfam" id="TIGR00229">
    <property type="entry name" value="sensory_box"/>
    <property type="match status" value="1"/>
</dbReference>
<dbReference type="Gene3D" id="1.10.287.130">
    <property type="match status" value="1"/>
</dbReference>
<dbReference type="PANTHER" id="PTHR43711">
    <property type="entry name" value="TWO-COMPONENT HISTIDINE KINASE"/>
    <property type="match status" value="1"/>
</dbReference>
<feature type="domain" description="Histidine kinase" evidence="9">
    <location>
        <begin position="461"/>
        <end position="674"/>
    </location>
</feature>
<comment type="catalytic activity">
    <reaction evidence="1">
        <text>ATP + protein L-histidine = ADP + protein N-phospho-L-histidine.</text>
        <dbReference type="EC" id="2.7.13.3"/>
    </reaction>
</comment>
<keyword evidence="6" id="KW-0902">Two-component regulatory system</keyword>
<dbReference type="CDD" id="cd00130">
    <property type="entry name" value="PAS"/>
    <property type="match status" value="1"/>
</dbReference>
<evidence type="ECO:0000259" key="10">
    <source>
        <dbReference type="PROSITE" id="PS50112"/>
    </source>
</evidence>
<sequence>MAPSSALQTKACIPPQGDPTTGCPNVHSGGQVRSGFSLMQVIALLVFLACSSHSLQAAVPNRVEATGPGGTSEASSSADSLEVELPGEVRVDADADGRPDRIGETVRVGGRVGASRGVVGSNVTVIQSARHGITLVTAGGPAAVRGDSIVATGVVEQEYGRTQVRVSSYSVLPVPPRVPTPVQLDVGQALGERYESVVATIYGQVKRKDRNNGGHYLVLESAKGGDEIAVFVPMSRVDRVPLSAIAEGDDVTVSGVLQQHDYTSPYTSYYELIPRTSADVVRTAIPRRYYRNALLLGGLLIILSVGAVVLLRVQVRRRTNELAESRARFQRLAEATFEGIVIHAEGKIIDVNQAISHMTGYERQEILGRNAMEFVSESTRPIAATQIARDGEDPYECVLVRKDGSTFPADIQAKTVVEGDRKLRIVAVRDATERKRHETELLLAKQEAEQVARLKSSLLNNMSHELRTPITSIIGYAELIMDEPAETHDLFAQRIRESGRRLSETLRSVLDMAQIEAGTVDLHIADVDTGRVAAEVVSAHEPMASNEGVALYLNTDDAPELSTDRVLCYRILTNLVHNALKFTNEGHVRITAEKSNPGVRFIVEDTGIGIGSTFIPHLFEPFKQESDGRTRTHEGTGLGLAITKRMVDLLGGHINVESDGERGTRFTVDLPPSFAYTNGQSSVLRDEMEDDTTRSAVPDGDRVPSIAKKETGLRD</sequence>
<dbReference type="Proteomes" id="UP000220102">
    <property type="component" value="Unassembled WGS sequence"/>
</dbReference>
<dbReference type="PROSITE" id="PS50109">
    <property type="entry name" value="HIS_KIN"/>
    <property type="match status" value="1"/>
</dbReference>
<dbReference type="PROSITE" id="PS50112">
    <property type="entry name" value="PAS"/>
    <property type="match status" value="1"/>
</dbReference>
<dbReference type="Pfam" id="PF02518">
    <property type="entry name" value="HATPase_c"/>
    <property type="match status" value="1"/>
</dbReference>
<dbReference type="SMART" id="SM00091">
    <property type="entry name" value="PAS"/>
    <property type="match status" value="1"/>
</dbReference>
<dbReference type="Pfam" id="PF13426">
    <property type="entry name" value="PAS_9"/>
    <property type="match status" value="1"/>
</dbReference>
<evidence type="ECO:0000256" key="3">
    <source>
        <dbReference type="ARBA" id="ARBA00022553"/>
    </source>
</evidence>